<dbReference type="PANTHER" id="PTHR12128">
    <property type="entry name" value="DIHYDRODIPICOLINATE SYNTHASE"/>
    <property type="match status" value="1"/>
</dbReference>
<evidence type="ECO:0000256" key="3">
    <source>
        <dbReference type="PIRSR" id="PIRSR001365-1"/>
    </source>
</evidence>
<feature type="binding site" evidence="4">
    <location>
        <position position="48"/>
    </location>
    <ligand>
        <name>pyruvate</name>
        <dbReference type="ChEBI" id="CHEBI:15361"/>
    </ligand>
</feature>
<reference evidence="6 7" key="1">
    <citation type="journal article" date="2018" name="Nat. Biotechnol.">
        <title>A standardized bacterial taxonomy based on genome phylogeny substantially revises the tree of life.</title>
        <authorList>
            <person name="Parks D.H."/>
            <person name="Chuvochina M."/>
            <person name="Waite D.W."/>
            <person name="Rinke C."/>
            <person name="Skarshewski A."/>
            <person name="Chaumeil P.A."/>
            <person name="Hugenholtz P."/>
        </authorList>
    </citation>
    <scope>NUCLEOTIDE SEQUENCE [LARGE SCALE GENOMIC DNA]</scope>
    <source>
        <strain evidence="6">UBA10707</strain>
    </source>
</reference>
<dbReference type="CDD" id="cd00408">
    <property type="entry name" value="DHDPS-like"/>
    <property type="match status" value="1"/>
</dbReference>
<gene>
    <name evidence="6" type="ORF">DD666_01590</name>
</gene>
<feature type="active site" description="Schiff-base intermediate with substrate" evidence="3">
    <location>
        <position position="169"/>
    </location>
</feature>
<dbReference type="GO" id="GO:0008840">
    <property type="term" value="F:4-hydroxy-tetrahydrodipicolinate synthase activity"/>
    <property type="evidence" value="ECO:0007669"/>
    <property type="project" value="TreeGrafter"/>
</dbReference>
<protein>
    <submittedName>
        <fullName evidence="6">Dihydrodipicolinate synthase family protein</fullName>
    </submittedName>
</protein>
<keyword evidence="1 2" id="KW-0456">Lyase</keyword>
<feature type="region of interest" description="Disordered" evidence="5">
    <location>
        <begin position="287"/>
        <end position="307"/>
    </location>
</feature>
<feature type="compositionally biased region" description="Basic and acidic residues" evidence="5">
    <location>
        <begin position="298"/>
        <end position="307"/>
    </location>
</feature>
<dbReference type="Proteomes" id="UP000264036">
    <property type="component" value="Unassembled WGS sequence"/>
</dbReference>
<dbReference type="AlphaFoldDB" id="A0A356LAS5"/>
<evidence type="ECO:0000313" key="6">
    <source>
        <dbReference type="EMBL" id="HBP28093.1"/>
    </source>
</evidence>
<sequence length="307" mass="32557">MNPILHGVIPAVPTPLRADGQPDTAKLVAFIGDLFDAGCQGVNLLGTTGEATSFDRTTRLQVMEAVATAGLAQRMMVGTGGAALADAVALTQAADTMGFAGALLLPPFYYKGVGDSALVQYVETLAERASLQRSRLYLYNIPQFTGLKYSLDVIERLTRSLGALLAGIKDSSGDLPYAEVVATNFSQLAVFPSDEATLRDGARKKFAGCISASVNVFPHLACAAYQAGVDTSDEIYSPMVNARKALTSVPLVPAVKAALAWQRQDESWATMKLPLVPLSSMQRAQLQNGLAAAQPNRHNSDQDRLAI</sequence>
<accession>A0A356LAS5</accession>
<name>A0A356LAS5_9BURK</name>
<evidence type="ECO:0000313" key="7">
    <source>
        <dbReference type="Proteomes" id="UP000264036"/>
    </source>
</evidence>
<dbReference type="Gene3D" id="3.20.20.70">
    <property type="entry name" value="Aldolase class I"/>
    <property type="match status" value="1"/>
</dbReference>
<proteinExistence type="inferred from homology"/>
<feature type="binding site" evidence="4">
    <location>
        <position position="210"/>
    </location>
    <ligand>
        <name>pyruvate</name>
        <dbReference type="ChEBI" id="CHEBI:15361"/>
    </ligand>
</feature>
<dbReference type="PANTHER" id="PTHR12128:SF67">
    <property type="entry name" value="BLR3884 PROTEIN"/>
    <property type="match status" value="1"/>
</dbReference>
<evidence type="ECO:0000256" key="5">
    <source>
        <dbReference type="SAM" id="MobiDB-lite"/>
    </source>
</evidence>
<dbReference type="InterPro" id="IPR013785">
    <property type="entry name" value="Aldolase_TIM"/>
</dbReference>
<evidence type="ECO:0000256" key="1">
    <source>
        <dbReference type="ARBA" id="ARBA00023239"/>
    </source>
</evidence>
<dbReference type="EMBL" id="DOEK01000004">
    <property type="protein sequence ID" value="HBP28093.1"/>
    <property type="molecule type" value="Genomic_DNA"/>
</dbReference>
<dbReference type="PRINTS" id="PR00146">
    <property type="entry name" value="DHPICSNTHASE"/>
</dbReference>
<organism evidence="6 7">
    <name type="scientific">Advenella kashmirensis</name>
    <dbReference type="NCBI Taxonomy" id="310575"/>
    <lineage>
        <taxon>Bacteria</taxon>
        <taxon>Pseudomonadati</taxon>
        <taxon>Pseudomonadota</taxon>
        <taxon>Betaproteobacteria</taxon>
        <taxon>Burkholderiales</taxon>
        <taxon>Alcaligenaceae</taxon>
    </lineage>
</organism>
<evidence type="ECO:0000256" key="4">
    <source>
        <dbReference type="PIRSR" id="PIRSR001365-2"/>
    </source>
</evidence>
<feature type="active site" description="Proton donor/acceptor" evidence="3">
    <location>
        <position position="139"/>
    </location>
</feature>
<comment type="caution">
    <text evidence="6">The sequence shown here is derived from an EMBL/GenBank/DDBJ whole genome shotgun (WGS) entry which is preliminary data.</text>
</comment>
<dbReference type="InterPro" id="IPR002220">
    <property type="entry name" value="DapA-like"/>
</dbReference>
<dbReference type="PIRSF" id="PIRSF001365">
    <property type="entry name" value="DHDPS"/>
    <property type="match status" value="1"/>
</dbReference>
<dbReference type="Pfam" id="PF00701">
    <property type="entry name" value="DHDPS"/>
    <property type="match status" value="1"/>
</dbReference>
<comment type="similarity">
    <text evidence="2">Belongs to the DapA family.</text>
</comment>
<dbReference type="SUPFAM" id="SSF51569">
    <property type="entry name" value="Aldolase"/>
    <property type="match status" value="1"/>
</dbReference>
<evidence type="ECO:0000256" key="2">
    <source>
        <dbReference type="PIRNR" id="PIRNR001365"/>
    </source>
</evidence>
<dbReference type="SMART" id="SM01130">
    <property type="entry name" value="DHDPS"/>
    <property type="match status" value="1"/>
</dbReference>